<proteinExistence type="predicted"/>
<dbReference type="EMBL" id="CAAALY010265878">
    <property type="protein sequence ID" value="VEL40663.1"/>
    <property type="molecule type" value="Genomic_DNA"/>
</dbReference>
<sequence length="141" mass="15230">MKQLSRGQPLLFDGENDRISEEEVGPPEEGHEDLEDSYPVYRTSTISDSTMPFAVTTSSSSLDSELAAPFSSAVEPAGTFDEAHMHTLAPWPTDGNHDAGGDGEETCSQRLGFSEETNSLNANMDTNSIETGETNEELKIS</sequence>
<dbReference type="AlphaFoldDB" id="A0A3S5C7L7"/>
<gene>
    <name evidence="2" type="ORF">PXEA_LOCUS34103</name>
</gene>
<feature type="region of interest" description="Disordered" evidence="1">
    <location>
        <begin position="87"/>
        <end position="141"/>
    </location>
</feature>
<feature type="compositionally biased region" description="Polar residues" evidence="1">
    <location>
        <begin position="106"/>
        <end position="132"/>
    </location>
</feature>
<dbReference type="Proteomes" id="UP000784294">
    <property type="component" value="Unassembled WGS sequence"/>
</dbReference>
<organism evidence="2 3">
    <name type="scientific">Protopolystoma xenopodis</name>
    <dbReference type="NCBI Taxonomy" id="117903"/>
    <lineage>
        <taxon>Eukaryota</taxon>
        <taxon>Metazoa</taxon>
        <taxon>Spiralia</taxon>
        <taxon>Lophotrochozoa</taxon>
        <taxon>Platyhelminthes</taxon>
        <taxon>Monogenea</taxon>
        <taxon>Polyopisthocotylea</taxon>
        <taxon>Polystomatidea</taxon>
        <taxon>Polystomatidae</taxon>
        <taxon>Protopolystoma</taxon>
    </lineage>
</organism>
<protein>
    <submittedName>
        <fullName evidence="2">Uncharacterized protein</fullName>
    </submittedName>
</protein>
<evidence type="ECO:0000313" key="2">
    <source>
        <dbReference type="EMBL" id="VEL40663.1"/>
    </source>
</evidence>
<feature type="compositionally biased region" description="Acidic residues" evidence="1">
    <location>
        <begin position="22"/>
        <end position="36"/>
    </location>
</feature>
<name>A0A3S5C7L7_9PLAT</name>
<feature type="region of interest" description="Disordered" evidence="1">
    <location>
        <begin position="1"/>
        <end position="37"/>
    </location>
</feature>
<evidence type="ECO:0000256" key="1">
    <source>
        <dbReference type="SAM" id="MobiDB-lite"/>
    </source>
</evidence>
<evidence type="ECO:0000313" key="3">
    <source>
        <dbReference type="Proteomes" id="UP000784294"/>
    </source>
</evidence>
<accession>A0A3S5C7L7</accession>
<comment type="caution">
    <text evidence="2">The sequence shown here is derived from an EMBL/GenBank/DDBJ whole genome shotgun (WGS) entry which is preliminary data.</text>
</comment>
<reference evidence="2" key="1">
    <citation type="submission" date="2018-11" db="EMBL/GenBank/DDBJ databases">
        <authorList>
            <consortium name="Pathogen Informatics"/>
        </authorList>
    </citation>
    <scope>NUCLEOTIDE SEQUENCE</scope>
</reference>
<keyword evidence="3" id="KW-1185">Reference proteome</keyword>